<dbReference type="AlphaFoldDB" id="A0A6G1ZIR5"/>
<accession>A0A6G1ZIR5</accession>
<dbReference type="EMBL" id="WKLP01000032">
    <property type="protein sequence ID" value="MRY13571.1"/>
    <property type="molecule type" value="Genomic_DNA"/>
</dbReference>
<comment type="caution">
    <text evidence="6">The sequence shown here is derived from an EMBL/GenBank/DDBJ whole genome shotgun (WGS) entry which is preliminary data.</text>
</comment>
<evidence type="ECO:0000256" key="3">
    <source>
        <dbReference type="ARBA" id="ARBA00023002"/>
    </source>
</evidence>
<keyword evidence="2" id="KW-0479">Metal-binding</keyword>
<dbReference type="Gene3D" id="3.50.50.60">
    <property type="entry name" value="FAD/NAD(P)-binding domain"/>
    <property type="match status" value="1"/>
</dbReference>
<keyword evidence="3" id="KW-0560">Oxidoreductase</keyword>
<gene>
    <name evidence="6" type="ORF">GKE01_19185</name>
</gene>
<dbReference type="GO" id="GO:0046872">
    <property type="term" value="F:metal ion binding"/>
    <property type="evidence" value="ECO:0007669"/>
    <property type="project" value="UniProtKB-KW"/>
</dbReference>
<dbReference type="PROSITE" id="PS51257">
    <property type="entry name" value="PROKAR_LIPOPROTEIN"/>
    <property type="match status" value="1"/>
</dbReference>
<dbReference type="GeneID" id="69983822"/>
<reference evidence="6" key="1">
    <citation type="journal article" date="2019" name="Nat. Med.">
        <title>A library of human gut bacterial isolates paired with longitudinal multiomics data enables mechanistic microbiome research.</title>
        <authorList>
            <person name="Poyet M."/>
            <person name="Groussin M."/>
            <person name="Gibbons S.M."/>
            <person name="Avila-Pacheco J."/>
            <person name="Jiang X."/>
            <person name="Kearney S.M."/>
            <person name="Perrotta A.R."/>
            <person name="Berdy B."/>
            <person name="Zhao S."/>
            <person name="Lieberman T.D."/>
            <person name="Swanson P.K."/>
            <person name="Smith M."/>
            <person name="Roesemann S."/>
            <person name="Alexander J.E."/>
            <person name="Rich S.A."/>
            <person name="Livny J."/>
            <person name="Vlamakis H."/>
            <person name="Clish C."/>
            <person name="Bullock K."/>
            <person name="Deik A."/>
            <person name="Scott J."/>
            <person name="Pierce K.A."/>
            <person name="Xavier R.J."/>
            <person name="Alm E.J."/>
        </authorList>
    </citation>
    <scope>NUCLEOTIDE SEQUENCE</scope>
    <source>
        <strain evidence="6">BIOML-A4</strain>
    </source>
</reference>
<name>A0A6G1ZIR5_9BACT</name>
<evidence type="ECO:0000313" key="6">
    <source>
        <dbReference type="EMBL" id="MRY13571.1"/>
    </source>
</evidence>
<dbReference type="SUPFAM" id="SSF51905">
    <property type="entry name" value="FAD/NAD(P)-binding domain"/>
    <property type="match status" value="1"/>
</dbReference>
<dbReference type="GO" id="GO:0016491">
    <property type="term" value="F:oxidoreductase activity"/>
    <property type="evidence" value="ECO:0007669"/>
    <property type="project" value="UniProtKB-KW"/>
</dbReference>
<evidence type="ECO:0000256" key="1">
    <source>
        <dbReference type="ARBA" id="ARBA00022485"/>
    </source>
</evidence>
<keyword evidence="5" id="KW-0411">Iron-sulfur</keyword>
<dbReference type="InterPro" id="IPR039650">
    <property type="entry name" value="HdrA-like"/>
</dbReference>
<protein>
    <submittedName>
        <fullName evidence="6">FAD-dependent oxidoreductase</fullName>
    </submittedName>
</protein>
<evidence type="ECO:0000256" key="2">
    <source>
        <dbReference type="ARBA" id="ARBA00022723"/>
    </source>
</evidence>
<dbReference type="RefSeq" id="WP_010800629.1">
    <property type="nucleotide sequence ID" value="NZ_CAJSYT010000008.1"/>
</dbReference>
<evidence type="ECO:0000256" key="4">
    <source>
        <dbReference type="ARBA" id="ARBA00023004"/>
    </source>
</evidence>
<organism evidence="6">
    <name type="scientific">Parabacteroides goldsteinii</name>
    <dbReference type="NCBI Taxonomy" id="328812"/>
    <lineage>
        <taxon>Bacteria</taxon>
        <taxon>Pseudomonadati</taxon>
        <taxon>Bacteroidota</taxon>
        <taxon>Bacteroidia</taxon>
        <taxon>Bacteroidales</taxon>
        <taxon>Tannerellaceae</taxon>
        <taxon>Parabacteroides</taxon>
    </lineage>
</organism>
<dbReference type="GO" id="GO:0051539">
    <property type="term" value="F:4 iron, 4 sulfur cluster binding"/>
    <property type="evidence" value="ECO:0007669"/>
    <property type="project" value="UniProtKB-KW"/>
</dbReference>
<keyword evidence="4" id="KW-0408">Iron</keyword>
<keyword evidence="1" id="KW-0004">4Fe-4S</keyword>
<dbReference type="Pfam" id="PF12831">
    <property type="entry name" value="FAD_oxidored"/>
    <property type="match status" value="1"/>
</dbReference>
<proteinExistence type="predicted"/>
<sequence>MKLHSRRRFLNNICVGSVGLGMLGSISSCVEYGTNTKASSVNLPIIDEVDICILGGSCTGVFAGVRAARLGASVAVVEKQNAFGGVATSSLVNIWHSLYDTEGKQQIIAGLTKEVIDRLAVRDAVNVSSNPSSAYTFNSQELKIELDELVLEAGIHPYLHTLFSEPYLGEDGKLMGVIVDNKSGRGIIKAKYFIDATGDGDLCYRLGLKSYAFELLQPPTTCAHFEGWNSGEFDELLKKHGAEFNIPDGFVWGATLPETNVYMLAGTRVYKADCAVADDLTRAEIEGRRQIRAIMDMLRKYGKKENLPGLVALPSYIGIRETRHIKCLYQISDEDAMYGKHFDDAIANGSYRLDIHHQDKPGLTFRYLDGSEVYVRPGFADQKGRWRKEMDVDPTFYQIPLRSIIPEKHDNLMVAGRMLDAAIIAYSGIRVMVNMNQVGEAAGVTSYLALQQQKRIRDVSSNEVRNELRKGGSIII</sequence>
<evidence type="ECO:0000256" key="5">
    <source>
        <dbReference type="ARBA" id="ARBA00023014"/>
    </source>
</evidence>
<dbReference type="PANTHER" id="PTHR43498:SF1">
    <property type="entry name" value="COB--COM HETERODISULFIDE REDUCTASE IRON-SULFUR SUBUNIT A"/>
    <property type="match status" value="1"/>
</dbReference>
<dbReference type="PANTHER" id="PTHR43498">
    <property type="entry name" value="FERREDOXIN:COB-COM HETERODISULFIDE REDUCTASE SUBUNIT A"/>
    <property type="match status" value="1"/>
</dbReference>
<dbReference type="InterPro" id="IPR036188">
    <property type="entry name" value="FAD/NAD-bd_sf"/>
</dbReference>